<dbReference type="GeneID" id="117652271"/>
<evidence type="ECO:0000256" key="1">
    <source>
        <dbReference type="SAM" id="Phobius"/>
    </source>
</evidence>
<gene>
    <name evidence="4" type="primary">LOC117652271</name>
</gene>
<protein>
    <submittedName>
        <fullName evidence="4">Uncharacterized protein LOC117652271 isoform X1</fullName>
    </submittedName>
</protein>
<keyword evidence="2" id="KW-0732">Signal</keyword>
<keyword evidence="1" id="KW-0812">Transmembrane</keyword>
<dbReference type="AlphaFoldDB" id="A0A6P9A5Z4"/>
<sequence>MASPSGPAPTLLLPLVLLLCSGTLQVAVGGHGASGARTVLQSPVAPRDAAEAAARCCGPASALLPQPPLGHPGPARCCGQGWGLHCCIGAACCLADVVVPVPPVPGVPGVPTPKGLAQPSSAALGGGPLARPAERTLYGSDPWWKKDWAQWLNLGIVLLVVAVVGGILTCCWHRWRRDTAFHIRQQRLLGDSGLYSYGATGESFNGFISLRYADYTLRFLVRAGQSIYTRQLALFLPLRSNKSEKDSWTFRMHTA</sequence>
<name>A0A6P9A5Z4_THRPL</name>
<feature type="signal peptide" evidence="2">
    <location>
        <begin position="1"/>
        <end position="29"/>
    </location>
</feature>
<dbReference type="RefSeq" id="XP_034252945.1">
    <property type="nucleotide sequence ID" value="XM_034397054.1"/>
</dbReference>
<feature type="transmembrane region" description="Helical" evidence="1">
    <location>
        <begin position="151"/>
        <end position="172"/>
    </location>
</feature>
<dbReference type="InParanoid" id="A0A6P9A5Z4"/>
<organism evidence="4">
    <name type="scientific">Thrips palmi</name>
    <name type="common">Melon thrips</name>
    <dbReference type="NCBI Taxonomy" id="161013"/>
    <lineage>
        <taxon>Eukaryota</taxon>
        <taxon>Metazoa</taxon>
        <taxon>Ecdysozoa</taxon>
        <taxon>Arthropoda</taxon>
        <taxon>Hexapoda</taxon>
        <taxon>Insecta</taxon>
        <taxon>Pterygota</taxon>
        <taxon>Neoptera</taxon>
        <taxon>Paraneoptera</taxon>
        <taxon>Thysanoptera</taxon>
        <taxon>Terebrantia</taxon>
        <taxon>Thripoidea</taxon>
        <taxon>Thripidae</taxon>
        <taxon>Thrips</taxon>
    </lineage>
</organism>
<reference evidence="4" key="1">
    <citation type="submission" date="2025-08" db="UniProtKB">
        <authorList>
            <consortium name="RefSeq"/>
        </authorList>
    </citation>
    <scope>IDENTIFICATION</scope>
    <source>
        <tissue evidence="4">Total insect</tissue>
    </source>
</reference>
<accession>A0A6P9A5Z4</accession>
<evidence type="ECO:0000256" key="2">
    <source>
        <dbReference type="SAM" id="SignalP"/>
    </source>
</evidence>
<keyword evidence="3" id="KW-1185">Reference proteome</keyword>
<keyword evidence="1" id="KW-0472">Membrane</keyword>
<keyword evidence="1" id="KW-1133">Transmembrane helix</keyword>
<evidence type="ECO:0000313" key="4">
    <source>
        <dbReference type="RefSeq" id="XP_034252945.1"/>
    </source>
</evidence>
<dbReference type="Proteomes" id="UP000515158">
    <property type="component" value="Unplaced"/>
</dbReference>
<evidence type="ECO:0000313" key="3">
    <source>
        <dbReference type="Proteomes" id="UP000515158"/>
    </source>
</evidence>
<proteinExistence type="predicted"/>
<feature type="chain" id="PRO_5027695428" evidence="2">
    <location>
        <begin position="30"/>
        <end position="255"/>
    </location>
</feature>
<dbReference type="KEGG" id="tpal:117652271"/>